<feature type="transmembrane region" description="Helical" evidence="1">
    <location>
        <begin position="61"/>
        <end position="84"/>
    </location>
</feature>
<keyword evidence="1" id="KW-0812">Transmembrane</keyword>
<evidence type="ECO:0000256" key="1">
    <source>
        <dbReference type="SAM" id="Phobius"/>
    </source>
</evidence>
<sequence length="160" mass="17892">MDIALTTPALLFPAISLLLLAYTSRFLTTAQLIRGLSANARDGKVPKASKQIKNLKKRVDLIKLMQILGVLSLLLCTFSMFLLFLEFKTFGNIIFGVSLILMCASLITAIFEISISTGAIEIELEGIKKYSKEHKKTKDADLDIKEVQEEIQTQLKKEEK</sequence>
<gene>
    <name evidence="2" type="ORF">NJU99_06060</name>
</gene>
<evidence type="ECO:0000313" key="2">
    <source>
        <dbReference type="EMBL" id="UTJ07655.1"/>
    </source>
</evidence>
<feature type="transmembrane region" description="Helical" evidence="1">
    <location>
        <begin position="6"/>
        <end position="27"/>
    </location>
</feature>
<feature type="transmembrane region" description="Helical" evidence="1">
    <location>
        <begin position="90"/>
        <end position="111"/>
    </location>
</feature>
<keyword evidence="1" id="KW-1133">Transmembrane helix</keyword>
<dbReference type="RefSeq" id="WP_254577829.1">
    <property type="nucleotide sequence ID" value="NZ_CP100595.1"/>
</dbReference>
<keyword evidence="3" id="KW-1185">Reference proteome</keyword>
<keyword evidence="1" id="KW-0472">Membrane</keyword>
<proteinExistence type="predicted"/>
<protein>
    <submittedName>
        <fullName evidence="2">DUF2721 domain-containing protein</fullName>
    </submittedName>
</protein>
<evidence type="ECO:0000313" key="3">
    <source>
        <dbReference type="Proteomes" id="UP001060012"/>
    </source>
</evidence>
<dbReference type="InterPro" id="IPR021279">
    <property type="entry name" value="DUF2721"/>
</dbReference>
<accession>A0ABY5EAA4</accession>
<dbReference type="Pfam" id="PF11026">
    <property type="entry name" value="DUF2721"/>
    <property type="match status" value="1"/>
</dbReference>
<organism evidence="2 3">
    <name type="scientific">Arcobacter roscoffensis</name>
    <dbReference type="NCBI Taxonomy" id="2961520"/>
    <lineage>
        <taxon>Bacteria</taxon>
        <taxon>Pseudomonadati</taxon>
        <taxon>Campylobacterota</taxon>
        <taxon>Epsilonproteobacteria</taxon>
        <taxon>Campylobacterales</taxon>
        <taxon>Arcobacteraceae</taxon>
        <taxon>Arcobacter</taxon>
    </lineage>
</organism>
<dbReference type="Proteomes" id="UP001060012">
    <property type="component" value="Chromosome"/>
</dbReference>
<reference evidence="2" key="1">
    <citation type="submission" date="2022-07" db="EMBL/GenBank/DDBJ databases">
        <title>Arcobacter roscoffensis sp. nov., a marine bacterium isolated from coastal seawater collected from Roscoff, France.</title>
        <authorList>
            <person name="Pascual J."/>
            <person name="Lepeaux C."/>
            <person name="Methner A."/>
            <person name="Overmann J."/>
        </authorList>
    </citation>
    <scope>NUCLEOTIDE SEQUENCE</scope>
    <source>
        <strain evidence="2">ARW1-2F2</strain>
    </source>
</reference>
<dbReference type="EMBL" id="CP100595">
    <property type="protein sequence ID" value="UTJ07655.1"/>
    <property type="molecule type" value="Genomic_DNA"/>
</dbReference>
<name>A0ABY5EAA4_9BACT</name>